<dbReference type="Pfam" id="PF06022">
    <property type="entry name" value="Cir_Bir_Yir"/>
    <property type="match status" value="1"/>
</dbReference>
<evidence type="ECO:0000313" key="4">
    <source>
        <dbReference type="Proteomes" id="UP000008553"/>
    </source>
</evidence>
<keyword evidence="2" id="KW-0812">Transmembrane</keyword>
<name>Q7RJ28_PLAYO</name>
<proteinExistence type="predicted"/>
<evidence type="ECO:0000313" key="3">
    <source>
        <dbReference type="EMBL" id="EAA23010.1"/>
    </source>
</evidence>
<dbReference type="AlphaFoldDB" id="Q7RJ28"/>
<dbReference type="InterPro" id="IPR006477">
    <property type="entry name" value="Yir_bir_cir"/>
</dbReference>
<keyword evidence="4" id="KW-1185">Reference proteome</keyword>
<evidence type="ECO:0000256" key="1">
    <source>
        <dbReference type="SAM" id="MobiDB-lite"/>
    </source>
</evidence>
<dbReference type="PaxDb" id="73239-Q7RJ28"/>
<accession>Q7RJ28</accession>
<evidence type="ECO:0000256" key="2">
    <source>
        <dbReference type="SAM" id="Phobius"/>
    </source>
</evidence>
<sequence>MLTSKVCGEFATLWKFFPDELNGSGEYYISGKTIKNYCPNNDCNTDINKIHAGCLWLLNQFYGDYDKFANNANDKIDIVIYIMTWLGYKLNQKLNTEFPNINKFYNKHMKNANEYQNHIDGVTKYKNYIELINKHNYVMDISNENIYKFYEAFKTLCNMINNADKTDGGKTCLEHANKFVVEYQKLLNDNDNKDSSYNKILSTLSNDYNSFKTYNIYPTIRTSLPELITEKKMEIPSSPNGPQDVSPSETTESGSENEISGSETEILGSETETLGPEIEVSDSDSTSTSLSMLNKLILIPFIFVATLILLGITYKVNNKSIKKYIQHRYSLFGFRKRAQKQHLRENLKK</sequence>
<gene>
    <name evidence="3" type="ORF">PY03436</name>
</gene>
<reference evidence="3 4" key="1">
    <citation type="journal article" date="2002" name="Nature">
        <title>Genome sequence and comparative analysis of the model rodent malaria parasite Plasmodium yoelii yoelii.</title>
        <authorList>
            <person name="Carlton J.M."/>
            <person name="Angiuoli S.V."/>
            <person name="Suh B.B."/>
            <person name="Kooij T.W."/>
            <person name="Pertea M."/>
            <person name="Silva J.C."/>
            <person name="Ermolaeva M.D."/>
            <person name="Allen J.E."/>
            <person name="Selengut J.D."/>
            <person name="Koo H.L."/>
            <person name="Peterson J.D."/>
            <person name="Pop M."/>
            <person name="Kosack D.S."/>
            <person name="Shumway M.F."/>
            <person name="Bidwell S.L."/>
            <person name="Shallom S.J."/>
            <person name="van Aken S.E."/>
            <person name="Riedmuller S.B."/>
            <person name="Feldblyum T.V."/>
            <person name="Cho J.K."/>
            <person name="Quackenbush J."/>
            <person name="Sedegah M."/>
            <person name="Shoaibi A."/>
            <person name="Cummings L.M."/>
            <person name="Florens L."/>
            <person name="Yates J.R."/>
            <person name="Raine J.D."/>
            <person name="Sinden R.E."/>
            <person name="Harris M.A."/>
            <person name="Cunningham D.A."/>
            <person name="Preiser P.R."/>
            <person name="Bergman L.W."/>
            <person name="Vaidya A.B."/>
            <person name="van Lin L.H."/>
            <person name="Janse C.J."/>
            <person name="Waters A.P."/>
            <person name="Smith H.O."/>
            <person name="White O.R."/>
            <person name="Salzberg S.L."/>
            <person name="Venter J.C."/>
            <person name="Fraser C.M."/>
            <person name="Hoffman S.L."/>
            <person name="Gardner M.J."/>
            <person name="Carucci D.J."/>
        </authorList>
    </citation>
    <scope>NUCLEOTIDE SEQUENCE [LARGE SCALE GENOMIC DNA]</scope>
    <source>
        <strain evidence="3 4">17XNL</strain>
    </source>
</reference>
<organism evidence="3 4">
    <name type="scientific">Plasmodium yoelii yoelii</name>
    <dbReference type="NCBI Taxonomy" id="73239"/>
    <lineage>
        <taxon>Eukaryota</taxon>
        <taxon>Sar</taxon>
        <taxon>Alveolata</taxon>
        <taxon>Apicomplexa</taxon>
        <taxon>Aconoidasida</taxon>
        <taxon>Haemosporida</taxon>
        <taxon>Plasmodiidae</taxon>
        <taxon>Plasmodium</taxon>
        <taxon>Plasmodium (Vinckeia)</taxon>
    </lineage>
</organism>
<keyword evidence="2" id="KW-1133">Transmembrane helix</keyword>
<protein>
    <submittedName>
        <fullName evidence="3">Bir1 protein</fullName>
    </submittedName>
</protein>
<comment type="caution">
    <text evidence="3">The sequence shown here is derived from an EMBL/GenBank/DDBJ whole genome shotgun (WGS) entry which is preliminary data.</text>
</comment>
<feature type="transmembrane region" description="Helical" evidence="2">
    <location>
        <begin position="296"/>
        <end position="314"/>
    </location>
</feature>
<dbReference type="EMBL" id="AABL01000988">
    <property type="protein sequence ID" value="EAA23010.1"/>
    <property type="molecule type" value="Genomic_DNA"/>
</dbReference>
<feature type="compositionally biased region" description="Low complexity" evidence="1">
    <location>
        <begin position="246"/>
        <end position="266"/>
    </location>
</feature>
<dbReference type="Proteomes" id="UP000008553">
    <property type="component" value="Unassembled WGS sequence"/>
</dbReference>
<keyword evidence="2" id="KW-0472">Membrane</keyword>
<dbReference type="InParanoid" id="Q7RJ28"/>
<dbReference type="NCBIfam" id="TIGR01590">
    <property type="entry name" value="yir-bir-cir_Pla"/>
    <property type="match status" value="1"/>
</dbReference>
<feature type="region of interest" description="Disordered" evidence="1">
    <location>
        <begin position="234"/>
        <end position="282"/>
    </location>
</feature>